<dbReference type="PROSITE" id="PS51257">
    <property type="entry name" value="PROKAR_LIPOPROTEIN"/>
    <property type="match status" value="1"/>
</dbReference>
<organism evidence="7 8">
    <name type="scientific">Oceanisphaera avium</name>
    <dbReference type="NCBI Taxonomy" id="1903694"/>
    <lineage>
        <taxon>Bacteria</taxon>
        <taxon>Pseudomonadati</taxon>
        <taxon>Pseudomonadota</taxon>
        <taxon>Gammaproteobacteria</taxon>
        <taxon>Aeromonadales</taxon>
        <taxon>Aeromonadaceae</taxon>
        <taxon>Oceanisphaera</taxon>
    </lineage>
</organism>
<evidence type="ECO:0000313" key="8">
    <source>
        <dbReference type="Proteomes" id="UP000243793"/>
    </source>
</evidence>
<keyword evidence="3" id="KW-0564">Palmitate</keyword>
<sequence>MKSFTSFAWLSAAAVTVISGCADPNAASEQHQLTGSLSYLSRIALAPESVAQVRIKDTSVANGKVIAEQKIDLDKQQLPIPFTLELKNHKLDAGTYSLSALIKEQGQVTWRSSPIGVTGKPSDIALGNLELHQVHEGEFNGLMQCGEQRIHLAFSEEHLDLRVGEQRFNLEQVRAASGARYQASDDANTELWNKGANAQLKIKGNAYPECVSTTQALLQGGEWQVVDLNGEDMRVPSEAEQVGEGTLNFSDDGRVFGQAFCNNLTGSYQLTGDKLSTSQLAGTMMLCADAQMQSERTMLEILGQAQRIEFSDSGELIIFAKDGRTITAK</sequence>
<dbReference type="EMBL" id="CP021376">
    <property type="protein sequence ID" value="ART80969.1"/>
    <property type="molecule type" value="Genomic_DNA"/>
</dbReference>
<protein>
    <recommendedName>
        <fullName evidence="9">DUF306 domain-containing protein</fullName>
    </recommendedName>
</protein>
<evidence type="ECO:0000256" key="4">
    <source>
        <dbReference type="ARBA" id="ARBA00023288"/>
    </source>
</evidence>
<dbReference type="RefSeq" id="WP_086965095.1">
    <property type="nucleotide sequence ID" value="NZ_CP021376.1"/>
</dbReference>
<evidence type="ECO:0000259" key="6">
    <source>
        <dbReference type="Pfam" id="PF09864"/>
    </source>
</evidence>
<keyword evidence="8" id="KW-1185">Reference proteome</keyword>
<dbReference type="InterPro" id="IPR005184">
    <property type="entry name" value="DUF306_Meta_HslJ"/>
</dbReference>
<dbReference type="AlphaFoldDB" id="A0A1Y0D066"/>
<dbReference type="InterPro" id="IPR038670">
    <property type="entry name" value="HslJ-like_sf"/>
</dbReference>
<dbReference type="InterPro" id="IPR018660">
    <property type="entry name" value="MliC"/>
</dbReference>
<evidence type="ECO:0000256" key="3">
    <source>
        <dbReference type="ARBA" id="ARBA00023139"/>
    </source>
</evidence>
<dbReference type="PANTHER" id="PTHR35535">
    <property type="entry name" value="HEAT SHOCK PROTEIN HSLJ"/>
    <property type="match status" value="1"/>
</dbReference>
<accession>A0A1Y0D066</accession>
<dbReference type="Pfam" id="PF03724">
    <property type="entry name" value="META"/>
    <property type="match status" value="1"/>
</dbReference>
<feature type="domain" description="C-type lysozyme inhibitor" evidence="6">
    <location>
        <begin position="144"/>
        <end position="206"/>
    </location>
</feature>
<proteinExistence type="predicted"/>
<dbReference type="Proteomes" id="UP000243793">
    <property type="component" value="Chromosome"/>
</dbReference>
<dbReference type="KEGG" id="ocm:CBP12_13065"/>
<gene>
    <name evidence="7" type="ORF">CBP12_13065</name>
</gene>
<dbReference type="InterPro" id="IPR036328">
    <property type="entry name" value="MliC_sf"/>
</dbReference>
<dbReference type="Pfam" id="PF09619">
    <property type="entry name" value="YscW"/>
    <property type="match status" value="1"/>
</dbReference>
<evidence type="ECO:0008006" key="9">
    <source>
        <dbReference type="Google" id="ProtNLM"/>
    </source>
</evidence>
<keyword evidence="1" id="KW-0732">Signal</keyword>
<evidence type="ECO:0000256" key="2">
    <source>
        <dbReference type="ARBA" id="ARBA00023136"/>
    </source>
</evidence>
<feature type="domain" description="DUF306" evidence="5">
    <location>
        <begin position="217"/>
        <end position="326"/>
    </location>
</feature>
<dbReference type="InterPro" id="IPR039366">
    <property type="entry name" value="Pilotin"/>
</dbReference>
<evidence type="ECO:0000313" key="7">
    <source>
        <dbReference type="EMBL" id="ART80969.1"/>
    </source>
</evidence>
<dbReference type="Pfam" id="PF09864">
    <property type="entry name" value="MliC"/>
    <property type="match status" value="1"/>
</dbReference>
<dbReference type="Gene3D" id="2.40.128.200">
    <property type="match status" value="1"/>
</dbReference>
<dbReference type="PANTHER" id="PTHR35535:SF1">
    <property type="entry name" value="HEAT SHOCK PROTEIN HSLJ"/>
    <property type="match status" value="1"/>
</dbReference>
<dbReference type="OrthoDB" id="5348860at2"/>
<keyword evidence="2" id="KW-0472">Membrane</keyword>
<evidence type="ECO:0000256" key="1">
    <source>
        <dbReference type="ARBA" id="ARBA00022729"/>
    </source>
</evidence>
<dbReference type="Gene3D" id="2.40.128.270">
    <property type="match status" value="1"/>
</dbReference>
<dbReference type="InterPro" id="IPR053147">
    <property type="entry name" value="Hsp_HslJ-like"/>
</dbReference>
<name>A0A1Y0D066_9GAMM</name>
<keyword evidence="4" id="KW-0449">Lipoprotein</keyword>
<reference evidence="8" key="1">
    <citation type="submission" date="2017-05" db="EMBL/GenBank/DDBJ databases">
        <authorList>
            <person name="Sung H."/>
        </authorList>
    </citation>
    <scope>NUCLEOTIDE SEQUENCE [LARGE SCALE GENOMIC DNA]</scope>
    <source>
        <strain evidence="8">AMac2203</strain>
    </source>
</reference>
<evidence type="ECO:0000259" key="5">
    <source>
        <dbReference type="Pfam" id="PF03724"/>
    </source>
</evidence>
<dbReference type="SUPFAM" id="SSF141488">
    <property type="entry name" value="YdhA-like"/>
    <property type="match status" value="1"/>
</dbReference>